<evidence type="ECO:0000256" key="1">
    <source>
        <dbReference type="ARBA" id="ARBA00000085"/>
    </source>
</evidence>
<dbReference type="Pfam" id="PF02518">
    <property type="entry name" value="HATPase_c"/>
    <property type="match status" value="1"/>
</dbReference>
<dbReference type="GO" id="GO:0046983">
    <property type="term" value="F:protein dimerization activity"/>
    <property type="evidence" value="ECO:0007669"/>
    <property type="project" value="InterPro"/>
</dbReference>
<dbReference type="RefSeq" id="WP_235053368.1">
    <property type="nucleotide sequence ID" value="NZ_JAKFHA010000010.1"/>
</dbReference>
<sequence length="373" mass="38803">MSAVRFAVTAQVRDRVVAAGVAAALVVTGLSVEPAGTAPGILGYALLAAGGLALAAGRRAPRLVLAATGLCALGYQAAGFDVPVVAFLFAVYAAMRAGHRLATVGASVVLLAALPLAALVSLHDGGEAYAQARGALEIAWLIAAGAAGEALRQAEQRADEAERTREETARRRADEERLHIARELHDSLTHQISVIKVQAEVAVHLARKRGEPVPEALQAILEAGREANRELRATLEALRDDDKAPPRGLDHIPELVDRARKSGLDATLTVDGPRHTVPAAVDRTAYRIVQESLTNIARHAGAATAEIRIACGPDALAIRVDDDGKGGPAAAPPGVGLLGMRERVTALGGSLRAGPRREGGFTVEAELPVERTP</sequence>
<dbReference type="GO" id="GO:0000155">
    <property type="term" value="F:phosphorelay sensor kinase activity"/>
    <property type="evidence" value="ECO:0007669"/>
    <property type="project" value="InterPro"/>
</dbReference>
<comment type="caution">
    <text evidence="12">The sequence shown here is derived from an EMBL/GenBank/DDBJ whole genome shotgun (WGS) entry which is preliminary data.</text>
</comment>
<feature type="domain" description="Histidine kinase/HSP90-like ATPase" evidence="11">
    <location>
        <begin position="280"/>
        <end position="371"/>
    </location>
</feature>
<keyword evidence="4" id="KW-0808">Transferase</keyword>
<dbReference type="CDD" id="cd16917">
    <property type="entry name" value="HATPase_UhpB-NarQ-NarX-like"/>
    <property type="match status" value="1"/>
</dbReference>
<evidence type="ECO:0000313" key="12">
    <source>
        <dbReference type="EMBL" id="MCF2529179.1"/>
    </source>
</evidence>
<dbReference type="InterPro" id="IPR003594">
    <property type="entry name" value="HATPase_dom"/>
</dbReference>
<evidence type="ECO:0000256" key="6">
    <source>
        <dbReference type="ARBA" id="ARBA00022777"/>
    </source>
</evidence>
<dbReference type="AlphaFoldDB" id="A0AA41Q2E3"/>
<keyword evidence="10" id="KW-0812">Transmembrane</keyword>
<evidence type="ECO:0000259" key="11">
    <source>
        <dbReference type="SMART" id="SM00387"/>
    </source>
</evidence>
<keyword evidence="5" id="KW-0547">Nucleotide-binding</keyword>
<dbReference type="GO" id="GO:0016020">
    <property type="term" value="C:membrane"/>
    <property type="evidence" value="ECO:0007669"/>
    <property type="project" value="InterPro"/>
</dbReference>
<keyword evidence="7" id="KW-0067">ATP-binding</keyword>
<dbReference type="InterPro" id="IPR050482">
    <property type="entry name" value="Sensor_HK_TwoCompSys"/>
</dbReference>
<evidence type="ECO:0000256" key="2">
    <source>
        <dbReference type="ARBA" id="ARBA00012438"/>
    </source>
</evidence>
<feature type="transmembrane region" description="Helical" evidence="10">
    <location>
        <begin position="101"/>
        <end position="122"/>
    </location>
</feature>
<protein>
    <recommendedName>
        <fullName evidence="2">histidine kinase</fullName>
        <ecNumber evidence="2">2.7.13.3</ecNumber>
    </recommendedName>
</protein>
<keyword evidence="9" id="KW-0175">Coiled coil</keyword>
<keyword evidence="10" id="KW-0472">Membrane</keyword>
<dbReference type="GO" id="GO:0005524">
    <property type="term" value="F:ATP binding"/>
    <property type="evidence" value="ECO:0007669"/>
    <property type="project" value="UniProtKB-KW"/>
</dbReference>
<comment type="catalytic activity">
    <reaction evidence="1">
        <text>ATP + protein L-histidine = ADP + protein N-phospho-L-histidine.</text>
        <dbReference type="EC" id="2.7.13.3"/>
    </reaction>
</comment>
<evidence type="ECO:0000256" key="3">
    <source>
        <dbReference type="ARBA" id="ARBA00022553"/>
    </source>
</evidence>
<dbReference type="InterPro" id="IPR036890">
    <property type="entry name" value="HATPase_C_sf"/>
</dbReference>
<organism evidence="12 13">
    <name type="scientific">Yinghuangia soli</name>
    <dbReference type="NCBI Taxonomy" id="2908204"/>
    <lineage>
        <taxon>Bacteria</taxon>
        <taxon>Bacillati</taxon>
        <taxon>Actinomycetota</taxon>
        <taxon>Actinomycetes</taxon>
        <taxon>Kitasatosporales</taxon>
        <taxon>Streptomycetaceae</taxon>
        <taxon>Yinghuangia</taxon>
    </lineage>
</organism>
<feature type="coiled-coil region" evidence="9">
    <location>
        <begin position="144"/>
        <end position="178"/>
    </location>
</feature>
<keyword evidence="3" id="KW-0597">Phosphoprotein</keyword>
<accession>A0AA41Q2E3</accession>
<dbReference type="InterPro" id="IPR011712">
    <property type="entry name" value="Sig_transdc_His_kin_sub3_dim/P"/>
</dbReference>
<evidence type="ECO:0000256" key="8">
    <source>
        <dbReference type="ARBA" id="ARBA00023012"/>
    </source>
</evidence>
<dbReference type="Gene3D" id="3.30.565.10">
    <property type="entry name" value="Histidine kinase-like ATPase, C-terminal domain"/>
    <property type="match status" value="1"/>
</dbReference>
<feature type="transmembrane region" description="Helical" evidence="10">
    <location>
        <begin position="63"/>
        <end position="95"/>
    </location>
</feature>
<dbReference type="SUPFAM" id="SSF55874">
    <property type="entry name" value="ATPase domain of HSP90 chaperone/DNA topoisomerase II/histidine kinase"/>
    <property type="match status" value="1"/>
</dbReference>
<evidence type="ECO:0000256" key="4">
    <source>
        <dbReference type="ARBA" id="ARBA00022679"/>
    </source>
</evidence>
<dbReference type="Gene3D" id="1.20.5.1930">
    <property type="match status" value="1"/>
</dbReference>
<dbReference type="Pfam" id="PF07730">
    <property type="entry name" value="HisKA_3"/>
    <property type="match status" value="1"/>
</dbReference>
<dbReference type="PANTHER" id="PTHR24421">
    <property type="entry name" value="NITRATE/NITRITE SENSOR PROTEIN NARX-RELATED"/>
    <property type="match status" value="1"/>
</dbReference>
<gene>
    <name evidence="12" type="ORF">LZ495_18430</name>
</gene>
<dbReference type="Proteomes" id="UP001165378">
    <property type="component" value="Unassembled WGS sequence"/>
</dbReference>
<evidence type="ECO:0000313" key="13">
    <source>
        <dbReference type="Proteomes" id="UP001165378"/>
    </source>
</evidence>
<feature type="transmembrane region" description="Helical" evidence="10">
    <location>
        <begin position="12"/>
        <end position="32"/>
    </location>
</feature>
<dbReference type="PANTHER" id="PTHR24421:SF10">
    <property type="entry name" value="NITRATE_NITRITE SENSOR PROTEIN NARQ"/>
    <property type="match status" value="1"/>
</dbReference>
<name>A0AA41Q2E3_9ACTN</name>
<dbReference type="SMART" id="SM00387">
    <property type="entry name" value="HATPase_c"/>
    <property type="match status" value="1"/>
</dbReference>
<evidence type="ECO:0000256" key="5">
    <source>
        <dbReference type="ARBA" id="ARBA00022741"/>
    </source>
</evidence>
<keyword evidence="8" id="KW-0902">Two-component regulatory system</keyword>
<evidence type="ECO:0000256" key="7">
    <source>
        <dbReference type="ARBA" id="ARBA00022840"/>
    </source>
</evidence>
<dbReference type="EMBL" id="JAKFHA010000010">
    <property type="protein sequence ID" value="MCF2529179.1"/>
    <property type="molecule type" value="Genomic_DNA"/>
</dbReference>
<proteinExistence type="predicted"/>
<feature type="transmembrane region" description="Helical" evidence="10">
    <location>
        <begin position="38"/>
        <end position="56"/>
    </location>
</feature>
<reference evidence="12" key="1">
    <citation type="submission" date="2022-01" db="EMBL/GenBank/DDBJ databases">
        <title>Genome-Based Taxonomic Classification of the Phylum Actinobacteria.</title>
        <authorList>
            <person name="Gao Y."/>
        </authorList>
    </citation>
    <scope>NUCLEOTIDE SEQUENCE</scope>
    <source>
        <strain evidence="12">KLBMP 8922</strain>
    </source>
</reference>
<keyword evidence="10" id="KW-1133">Transmembrane helix</keyword>
<evidence type="ECO:0000256" key="9">
    <source>
        <dbReference type="SAM" id="Coils"/>
    </source>
</evidence>
<keyword evidence="6 12" id="KW-0418">Kinase</keyword>
<dbReference type="EC" id="2.7.13.3" evidence="2"/>
<keyword evidence="13" id="KW-1185">Reference proteome</keyword>
<evidence type="ECO:0000256" key="10">
    <source>
        <dbReference type="SAM" id="Phobius"/>
    </source>
</evidence>